<dbReference type="Pfam" id="PF18765">
    <property type="entry name" value="Polbeta"/>
    <property type="match status" value="1"/>
</dbReference>
<dbReference type="HOGENOM" id="CLU_094593_0_0_6"/>
<keyword evidence="3" id="KW-1185">Reference proteome</keyword>
<evidence type="ECO:0000259" key="1">
    <source>
        <dbReference type="SMART" id="SM00418"/>
    </source>
</evidence>
<evidence type="ECO:0000313" key="3">
    <source>
        <dbReference type="Proteomes" id="UP000001844"/>
    </source>
</evidence>
<dbReference type="InterPro" id="IPR036388">
    <property type="entry name" value="WH-like_DNA-bd_sf"/>
</dbReference>
<dbReference type="Proteomes" id="UP000001844">
    <property type="component" value="Chromosome"/>
</dbReference>
<dbReference type="InterPro" id="IPR001845">
    <property type="entry name" value="HTH_ArsR_DNA-bd_dom"/>
</dbReference>
<dbReference type="Gene3D" id="1.10.10.10">
    <property type="entry name" value="Winged helix-like DNA-binding domain superfamily/Winged helix DNA-binding domain"/>
    <property type="match status" value="1"/>
</dbReference>
<dbReference type="STRING" id="472759.Nhal_3404"/>
<dbReference type="SUPFAM" id="SSF81301">
    <property type="entry name" value="Nucleotidyltransferase"/>
    <property type="match status" value="1"/>
</dbReference>
<dbReference type="InterPro" id="IPR036390">
    <property type="entry name" value="WH_DNA-bd_sf"/>
</dbReference>
<feature type="domain" description="HTH arsR-type" evidence="1">
    <location>
        <begin position="66"/>
        <end position="149"/>
    </location>
</feature>
<dbReference type="eggNOG" id="COG0640">
    <property type="taxonomic scope" value="Bacteria"/>
</dbReference>
<evidence type="ECO:0000313" key="2">
    <source>
        <dbReference type="EMBL" id="ADE16435.1"/>
    </source>
</evidence>
<dbReference type="CDD" id="cd05403">
    <property type="entry name" value="NT_KNTase_like"/>
    <property type="match status" value="1"/>
</dbReference>
<accession>D5C183</accession>
<proteinExistence type="predicted"/>
<dbReference type="KEGG" id="nhl:Nhal_3404"/>
<name>D5C183_NITHN</name>
<dbReference type="InterPro" id="IPR043519">
    <property type="entry name" value="NT_sf"/>
</dbReference>
<dbReference type="InterPro" id="IPR041633">
    <property type="entry name" value="Polbeta"/>
</dbReference>
<dbReference type="InterPro" id="IPR011991">
    <property type="entry name" value="ArsR-like_HTH"/>
</dbReference>
<gene>
    <name evidence="2" type="ordered locus">Nhal_3404</name>
</gene>
<protein>
    <recommendedName>
        <fullName evidence="1">HTH arsR-type domain-containing protein</fullName>
    </recommendedName>
</protein>
<dbReference type="GO" id="GO:0003700">
    <property type="term" value="F:DNA-binding transcription factor activity"/>
    <property type="evidence" value="ECO:0007669"/>
    <property type="project" value="InterPro"/>
</dbReference>
<sequence length="258" mass="28152">MSKYLQVEKPFPDPRLVLEWQFTYQRAGTQLKTGRHRHPKLFIPILGTNIPIMGIKNQATDTRPLALADALFSSTQKRVLGLIFGQPERSFFATEIIDRVSAGTGAVQRELKKLTDSGLVTVSRIGNQKHYQANPDSPVFLELCSLVRKTVGLAEPLGQALAPASAEIELALVYGSMAKGTATASSDIDLLLVSNSLTLEAVYGLLAEAEQTLGRPINPTLYTRKEFQRRLSNGSSFLGRVLAGDTLILQGSLTLEES</sequence>
<dbReference type="AlphaFoldDB" id="D5C183"/>
<dbReference type="Gene3D" id="3.30.460.10">
    <property type="entry name" value="Beta Polymerase, domain 2"/>
    <property type="match status" value="1"/>
</dbReference>
<dbReference type="EMBL" id="CP001798">
    <property type="protein sequence ID" value="ADE16435.1"/>
    <property type="molecule type" value="Genomic_DNA"/>
</dbReference>
<dbReference type="eggNOG" id="COG1708">
    <property type="taxonomic scope" value="Bacteria"/>
</dbReference>
<dbReference type="SUPFAM" id="SSF46785">
    <property type="entry name" value="Winged helix' DNA-binding domain"/>
    <property type="match status" value="1"/>
</dbReference>
<organism evidence="2 3">
    <name type="scientific">Nitrosococcus halophilus (strain Nc4)</name>
    <dbReference type="NCBI Taxonomy" id="472759"/>
    <lineage>
        <taxon>Bacteria</taxon>
        <taxon>Pseudomonadati</taxon>
        <taxon>Pseudomonadota</taxon>
        <taxon>Gammaproteobacteria</taxon>
        <taxon>Chromatiales</taxon>
        <taxon>Chromatiaceae</taxon>
        <taxon>Nitrosococcus</taxon>
    </lineage>
</organism>
<dbReference type="RefSeq" id="WP_013034284.1">
    <property type="nucleotide sequence ID" value="NC_013960.1"/>
</dbReference>
<dbReference type="SMART" id="SM00418">
    <property type="entry name" value="HTH_ARSR"/>
    <property type="match status" value="1"/>
</dbReference>
<dbReference type="CDD" id="cd00090">
    <property type="entry name" value="HTH_ARSR"/>
    <property type="match status" value="1"/>
</dbReference>
<reference evidence="3" key="1">
    <citation type="submission" date="2010-04" db="EMBL/GenBank/DDBJ databases">
        <title>Complete genome sequence of Nitrosococcus halophilus Nc4, a salt-adapted, aerobic obligate ammonia-oxidizing sulfur purple bacterium.</title>
        <authorList>
            <consortium name="US DOE Joint Genome Institute"/>
            <person name="Campbell M.A."/>
            <person name="Malfatti S.A."/>
            <person name="Chain P.S.G."/>
            <person name="Heidelberg J.F."/>
            <person name="Ward B.B."/>
            <person name="Klotz M.G."/>
        </authorList>
    </citation>
    <scope>NUCLEOTIDE SEQUENCE [LARGE SCALE GENOMIC DNA]</scope>
    <source>
        <strain evidence="3">Nc4</strain>
    </source>
</reference>